<keyword evidence="3 4" id="KW-0802">TPR repeat</keyword>
<dbReference type="EMBL" id="GGEC01030200">
    <property type="protein sequence ID" value="MBX10684.1"/>
    <property type="molecule type" value="Transcribed_RNA"/>
</dbReference>
<feature type="compositionally biased region" description="Basic and acidic residues" evidence="5">
    <location>
        <begin position="771"/>
        <end position="781"/>
    </location>
</feature>
<feature type="compositionally biased region" description="Basic and acidic residues" evidence="5">
    <location>
        <begin position="641"/>
        <end position="657"/>
    </location>
</feature>
<feature type="region of interest" description="Disordered" evidence="5">
    <location>
        <begin position="641"/>
        <end position="683"/>
    </location>
</feature>
<feature type="region of interest" description="Disordered" evidence="5">
    <location>
        <begin position="214"/>
        <end position="275"/>
    </location>
</feature>
<feature type="region of interest" description="Disordered" evidence="5">
    <location>
        <begin position="388"/>
        <end position="453"/>
    </location>
</feature>
<dbReference type="PANTHER" id="PTHR46183:SF8">
    <property type="entry name" value="PROTEIN CLMP1"/>
    <property type="match status" value="1"/>
</dbReference>
<feature type="domain" description="PB1" evidence="6">
    <location>
        <begin position="286"/>
        <end position="385"/>
    </location>
</feature>
<keyword evidence="2" id="KW-0677">Repeat</keyword>
<sequence length="781" mass="86008">MGKSGGRKKKGTGGSNQISGGDNGHNLNSTTIPNANGGVDLDSYIFLKRAHELKEEGNKRFQNKDYAGALEQYDNALRLTPKTHPDRAVFHSNRAACLMQMKPIDYDTVIAECTMALQVQPRFVRALLRRARAFEAIGKCEMAVQDVQVLLTADPNNRDALDIAQRLRMALGSRHEAQQDLQSRPSPAALGASAVRGAPIAGLGPCLPARPVSKKGGGSVVLPSNKLEKPQVNMVSENGPETKNQMSKLVLNTSSGSSKAATNLNTDGKAERGLSSPVSLPIRRQVSEVVVRLRPLKLVYDHDIRLAQMPVNCSFKALREIVGKRFPSSKSVLIKYKDNDGDLVTITCTAELRSAESAVDSLLAKEPDAEKPDSAGMLRLHIVEVCPEQEPPIPEEEEEEKHLESEGTKGDESVSHSSLGESVLEGTDAEINKAEKEVPKEKTGTLEDAESKEGEMEDWLFEFAQLFRTHIGIDPDAHIDLNELGMELCSEALEETLTSEEAQSLFDRAASKFQEVAALAFFNWGNVHMCAARKRIPLDESAGKEVVSAQLQAAYDWVKEKYSLAREKYEEALLIKPDFYEGLLALGQQQFEMAKLHWSFALAKKMDLTGWDSTETLKLYDSAQEKMKAATEMWEKLEEQRVNELKETSASKKEEISKRKKKPGSNNEGEISGSGSQGEISAEEAAEQAAVMRSQIHLFWGNLLFERSQVECKLGMERWKQNLDGAVEHFRLAGASEADIAMVLKNHYSNADAVEGNEKRVQNSNTGIADEADKGKDTINV</sequence>
<keyword evidence="7" id="KW-0418">Kinase</keyword>
<dbReference type="InterPro" id="IPR044517">
    <property type="entry name" value="PHOX1-4"/>
</dbReference>
<feature type="repeat" description="TPR" evidence="4">
    <location>
        <begin position="50"/>
        <end position="83"/>
    </location>
</feature>
<feature type="compositionally biased region" description="Basic and acidic residues" evidence="5">
    <location>
        <begin position="400"/>
        <end position="414"/>
    </location>
</feature>
<dbReference type="Gene3D" id="3.10.20.90">
    <property type="entry name" value="Phosphatidylinositol 3-kinase Catalytic Subunit, Chain A, domain 1"/>
    <property type="match status" value="1"/>
</dbReference>
<keyword evidence="7" id="KW-0675">Receptor</keyword>
<dbReference type="InterPro" id="IPR011990">
    <property type="entry name" value="TPR-like_helical_dom_sf"/>
</dbReference>
<keyword evidence="7" id="KW-0808">Transferase</keyword>
<dbReference type="EMBL" id="GGEC01030196">
    <property type="protein sequence ID" value="MBX10680.1"/>
    <property type="molecule type" value="Transcribed_RNA"/>
</dbReference>
<dbReference type="InterPro" id="IPR019734">
    <property type="entry name" value="TPR_rpt"/>
</dbReference>
<dbReference type="SMART" id="SM00028">
    <property type="entry name" value="TPR"/>
    <property type="match status" value="4"/>
</dbReference>
<feature type="compositionally biased region" description="Polar residues" evidence="5">
    <location>
        <begin position="233"/>
        <end position="266"/>
    </location>
</feature>
<feature type="compositionally biased region" description="Polar residues" evidence="5">
    <location>
        <begin position="15"/>
        <end position="34"/>
    </location>
</feature>
<dbReference type="EMBL" id="GGEC01030198">
    <property type="protein sequence ID" value="MBX10682.1"/>
    <property type="molecule type" value="Transcribed_RNA"/>
</dbReference>
<feature type="region of interest" description="Disordered" evidence="5">
    <location>
        <begin position="757"/>
        <end position="781"/>
    </location>
</feature>
<organism evidence="7">
    <name type="scientific">Rhizophora mucronata</name>
    <name type="common">Asiatic mangrove</name>
    <dbReference type="NCBI Taxonomy" id="61149"/>
    <lineage>
        <taxon>Eukaryota</taxon>
        <taxon>Viridiplantae</taxon>
        <taxon>Streptophyta</taxon>
        <taxon>Embryophyta</taxon>
        <taxon>Tracheophyta</taxon>
        <taxon>Spermatophyta</taxon>
        <taxon>Magnoliopsida</taxon>
        <taxon>eudicotyledons</taxon>
        <taxon>Gunneridae</taxon>
        <taxon>Pentapetalae</taxon>
        <taxon>rosids</taxon>
        <taxon>fabids</taxon>
        <taxon>Malpighiales</taxon>
        <taxon>Rhizophoraceae</taxon>
        <taxon>Rhizophora</taxon>
    </lineage>
</organism>
<dbReference type="SUPFAM" id="SSF48452">
    <property type="entry name" value="TPR-like"/>
    <property type="match status" value="2"/>
</dbReference>
<evidence type="ECO:0000256" key="4">
    <source>
        <dbReference type="PROSITE-ProRule" id="PRU00339"/>
    </source>
</evidence>
<dbReference type="SUPFAM" id="SSF54277">
    <property type="entry name" value="CAD &amp; PB1 domains"/>
    <property type="match status" value="1"/>
</dbReference>
<feature type="compositionally biased region" description="Basic and acidic residues" evidence="5">
    <location>
        <begin position="430"/>
        <end position="453"/>
    </location>
</feature>
<dbReference type="CDD" id="cd05992">
    <property type="entry name" value="PB1"/>
    <property type="match status" value="1"/>
</dbReference>
<dbReference type="InterPro" id="IPR053793">
    <property type="entry name" value="PB1-like"/>
</dbReference>
<dbReference type="InterPro" id="IPR000270">
    <property type="entry name" value="PB1_dom"/>
</dbReference>
<dbReference type="GO" id="GO:0016301">
    <property type="term" value="F:kinase activity"/>
    <property type="evidence" value="ECO:0007669"/>
    <property type="project" value="UniProtKB-KW"/>
</dbReference>
<dbReference type="EMBL" id="GGEC01030193">
    <property type="protein sequence ID" value="MBX10677.1"/>
    <property type="molecule type" value="Transcribed_RNA"/>
</dbReference>
<dbReference type="EMBL" id="GGEC01030199">
    <property type="protein sequence ID" value="MBX10683.1"/>
    <property type="molecule type" value="Transcribed_RNA"/>
</dbReference>
<feature type="region of interest" description="Disordered" evidence="5">
    <location>
        <begin position="1"/>
        <end position="34"/>
    </location>
</feature>
<feature type="compositionally biased region" description="Low complexity" evidence="5">
    <location>
        <begin position="664"/>
        <end position="680"/>
    </location>
</feature>
<dbReference type="Gene3D" id="1.25.40.10">
    <property type="entry name" value="Tetratricopeptide repeat domain"/>
    <property type="match status" value="2"/>
</dbReference>
<evidence type="ECO:0000256" key="1">
    <source>
        <dbReference type="ARBA" id="ARBA00011726"/>
    </source>
</evidence>
<dbReference type="PROSITE" id="PS50005">
    <property type="entry name" value="TPR"/>
    <property type="match status" value="1"/>
</dbReference>
<evidence type="ECO:0000256" key="2">
    <source>
        <dbReference type="ARBA" id="ARBA00022737"/>
    </source>
</evidence>
<accession>A0A2P2KY77</accession>
<dbReference type="Pfam" id="PF00564">
    <property type="entry name" value="PB1"/>
    <property type="match status" value="1"/>
</dbReference>
<dbReference type="EMBL" id="GGEC01030192">
    <property type="protein sequence ID" value="MBX10676.1"/>
    <property type="molecule type" value="Transcribed_RNA"/>
</dbReference>
<reference evidence="7" key="1">
    <citation type="submission" date="2018-02" db="EMBL/GenBank/DDBJ databases">
        <title>Rhizophora mucronata_Transcriptome.</title>
        <authorList>
            <person name="Meera S.P."/>
            <person name="Sreeshan A."/>
            <person name="Augustine A."/>
        </authorList>
    </citation>
    <scope>NUCLEOTIDE SEQUENCE</scope>
    <source>
        <tissue evidence="7">Leaf</tissue>
    </source>
</reference>
<dbReference type="PANTHER" id="PTHR46183">
    <property type="entry name" value="PROTEIN CLMP1"/>
    <property type="match status" value="1"/>
</dbReference>
<evidence type="ECO:0000256" key="5">
    <source>
        <dbReference type="SAM" id="MobiDB-lite"/>
    </source>
</evidence>
<evidence type="ECO:0000313" key="7">
    <source>
        <dbReference type="EMBL" id="MBX10680.1"/>
    </source>
</evidence>
<feature type="compositionally biased region" description="Basic residues" evidence="5">
    <location>
        <begin position="1"/>
        <end position="11"/>
    </location>
</feature>
<dbReference type="SMART" id="SM00666">
    <property type="entry name" value="PB1"/>
    <property type="match status" value="1"/>
</dbReference>
<dbReference type="PROSITE" id="PS51745">
    <property type="entry name" value="PB1"/>
    <property type="match status" value="1"/>
</dbReference>
<name>A0A2P2KY77_RHIMU</name>
<comment type="subunit">
    <text evidence="1">Homodimers and heterodimers.</text>
</comment>
<dbReference type="AlphaFoldDB" id="A0A2P2KY77"/>
<dbReference type="EMBL" id="GGEC01030195">
    <property type="protein sequence ID" value="MBX10679.1"/>
    <property type="molecule type" value="Transcribed_RNA"/>
</dbReference>
<protein>
    <submittedName>
        <fullName evidence="7">Receptor kinase</fullName>
    </submittedName>
</protein>
<evidence type="ECO:0000256" key="3">
    <source>
        <dbReference type="ARBA" id="ARBA00022803"/>
    </source>
</evidence>
<evidence type="ECO:0000259" key="6">
    <source>
        <dbReference type="PROSITE" id="PS51745"/>
    </source>
</evidence>
<proteinExistence type="predicted"/>